<dbReference type="PANTHER" id="PTHR37451">
    <property type="entry name" value="MARVEL DOMAIN"/>
    <property type="match status" value="1"/>
</dbReference>
<proteinExistence type="predicted"/>
<evidence type="ECO:0008006" key="4">
    <source>
        <dbReference type="Google" id="ProtNLM"/>
    </source>
</evidence>
<dbReference type="OrthoDB" id="5325022at2759"/>
<name>A0A9W8ZN26_9PLEO</name>
<keyword evidence="1" id="KW-0812">Transmembrane</keyword>
<feature type="transmembrane region" description="Helical" evidence="1">
    <location>
        <begin position="75"/>
        <end position="95"/>
    </location>
</feature>
<evidence type="ECO:0000256" key="1">
    <source>
        <dbReference type="SAM" id="Phobius"/>
    </source>
</evidence>
<accession>A0A9W8ZN26</accession>
<protein>
    <recommendedName>
        <fullName evidence="4">MARVEL domain-containing protein</fullName>
    </recommendedName>
</protein>
<organism evidence="2 3">
    <name type="scientific">Didymella pomorum</name>
    <dbReference type="NCBI Taxonomy" id="749634"/>
    <lineage>
        <taxon>Eukaryota</taxon>
        <taxon>Fungi</taxon>
        <taxon>Dikarya</taxon>
        <taxon>Ascomycota</taxon>
        <taxon>Pezizomycotina</taxon>
        <taxon>Dothideomycetes</taxon>
        <taxon>Pleosporomycetidae</taxon>
        <taxon>Pleosporales</taxon>
        <taxon>Pleosporineae</taxon>
        <taxon>Didymellaceae</taxon>
        <taxon>Didymella</taxon>
    </lineage>
</organism>
<comment type="caution">
    <text evidence="2">The sequence shown here is derived from an EMBL/GenBank/DDBJ whole genome shotgun (WGS) entry which is preliminary data.</text>
</comment>
<evidence type="ECO:0000313" key="3">
    <source>
        <dbReference type="Proteomes" id="UP001140510"/>
    </source>
</evidence>
<keyword evidence="1" id="KW-1133">Transmembrane helix</keyword>
<feature type="transmembrane region" description="Helical" evidence="1">
    <location>
        <begin position="42"/>
        <end position="63"/>
    </location>
</feature>
<evidence type="ECO:0000313" key="2">
    <source>
        <dbReference type="EMBL" id="KAJ4413162.1"/>
    </source>
</evidence>
<feature type="transmembrane region" description="Helical" evidence="1">
    <location>
        <begin position="16"/>
        <end position="36"/>
    </location>
</feature>
<dbReference type="Proteomes" id="UP001140510">
    <property type="component" value="Unassembled WGS sequence"/>
</dbReference>
<dbReference type="AlphaFoldDB" id="A0A9W8ZN26"/>
<keyword evidence="3" id="KW-1185">Reference proteome</keyword>
<reference evidence="2" key="1">
    <citation type="submission" date="2022-10" db="EMBL/GenBank/DDBJ databases">
        <title>Tapping the CABI collections for fungal endophytes: first genome assemblies for Collariella, Neodidymelliopsis, Ascochyta clinopodiicola, Didymella pomorum, Didymosphaeria variabile, Neocosmospora piperis and Neocucurbitaria cava.</title>
        <authorList>
            <person name="Hill R."/>
        </authorList>
    </citation>
    <scope>NUCLEOTIDE SEQUENCE</scope>
    <source>
        <strain evidence="2">IMI 355091</strain>
    </source>
</reference>
<dbReference type="EMBL" id="JAPEVA010000001">
    <property type="protein sequence ID" value="KAJ4413162.1"/>
    <property type="molecule type" value="Genomic_DNA"/>
</dbReference>
<gene>
    <name evidence="2" type="ORF">N0V91_000136</name>
</gene>
<keyword evidence="1" id="KW-0472">Membrane</keyword>
<feature type="transmembrane region" description="Helical" evidence="1">
    <location>
        <begin position="131"/>
        <end position="158"/>
    </location>
</feature>
<dbReference type="PANTHER" id="PTHR37451:SF3">
    <property type="entry name" value="MARVEL DOMAIN-CONTAINING PROTEIN"/>
    <property type="match status" value="1"/>
</dbReference>
<sequence length="208" mass="22870">MDATPAQQSRKRLPTLLAHIAQLVLAVITLGLAAYGVDYISYNVLIYSIAVNVCTLGVSSWLLASRTFLSKFDNVWIALGLHAWMLVFWIVDLGLTADLTREWSPQCSYTPEAGKICSTYVTKRDTTFKTYYGVLIASSVLIGLQVLLWLGTTMLLALDIKRRRSTITQSPTVTAGPRFSNESQTTVGDLEKTNAFDSLNRLNLSGAA</sequence>